<evidence type="ECO:0008006" key="3">
    <source>
        <dbReference type="Google" id="ProtNLM"/>
    </source>
</evidence>
<name>A0ABT4D1G6_9CLOT</name>
<sequence>MIKLYVTLFLLKLLDGSLKTFKQKALIHNQDLIASVLNSLSFITYMMIINKIIHQNDMTSIIITSSAVFFSTYIPSKIFNRVQRDKVFLFEILPNENILGKEIADLLRENNIAITTYKGYNKQKELVLCCKAFAETKSESKFITGLIENKDTIYNIIEVKNLVAS</sequence>
<protein>
    <recommendedName>
        <fullName evidence="3">DUF2179 domain-containing protein</fullName>
    </recommendedName>
</protein>
<dbReference type="RefSeq" id="WP_268041411.1">
    <property type="nucleotide sequence ID" value="NZ_JAPQER010000005.1"/>
</dbReference>
<accession>A0ABT4D1G6</accession>
<dbReference type="Proteomes" id="UP001078443">
    <property type="component" value="Unassembled WGS sequence"/>
</dbReference>
<gene>
    <name evidence="1" type="ORF">OW763_12140</name>
</gene>
<organism evidence="1 2">
    <name type="scientific">Clostridium aestuarii</name>
    <dbReference type="NCBI Taxonomy" id="338193"/>
    <lineage>
        <taxon>Bacteria</taxon>
        <taxon>Bacillati</taxon>
        <taxon>Bacillota</taxon>
        <taxon>Clostridia</taxon>
        <taxon>Eubacteriales</taxon>
        <taxon>Clostridiaceae</taxon>
        <taxon>Clostridium</taxon>
    </lineage>
</organism>
<dbReference type="EMBL" id="JAPQER010000005">
    <property type="protein sequence ID" value="MCY6485089.1"/>
    <property type="molecule type" value="Genomic_DNA"/>
</dbReference>
<reference evidence="1" key="1">
    <citation type="submission" date="2022-12" db="EMBL/GenBank/DDBJ databases">
        <authorList>
            <person name="Wang J."/>
        </authorList>
    </citation>
    <scope>NUCLEOTIDE SEQUENCE</scope>
    <source>
        <strain evidence="1">HY-45-18</strain>
    </source>
</reference>
<evidence type="ECO:0000313" key="1">
    <source>
        <dbReference type="EMBL" id="MCY6485089.1"/>
    </source>
</evidence>
<keyword evidence="2" id="KW-1185">Reference proteome</keyword>
<comment type="caution">
    <text evidence="1">The sequence shown here is derived from an EMBL/GenBank/DDBJ whole genome shotgun (WGS) entry which is preliminary data.</text>
</comment>
<proteinExistence type="predicted"/>
<evidence type="ECO:0000313" key="2">
    <source>
        <dbReference type="Proteomes" id="UP001078443"/>
    </source>
</evidence>